<dbReference type="InterPro" id="IPR036052">
    <property type="entry name" value="TrpB-like_PALP_sf"/>
</dbReference>
<dbReference type="AlphaFoldDB" id="A0A918V5H9"/>
<dbReference type="EMBL" id="BMWZ01000001">
    <property type="protein sequence ID" value="GGZ70453.1"/>
    <property type="molecule type" value="Genomic_DNA"/>
</dbReference>
<accession>A0A918V5H9</accession>
<dbReference type="Proteomes" id="UP000636004">
    <property type="component" value="Unassembled WGS sequence"/>
</dbReference>
<reference evidence="1" key="1">
    <citation type="journal article" date="2014" name="Int. J. Syst. Evol. Microbiol.">
        <title>Complete genome sequence of Corynebacterium casei LMG S-19264T (=DSM 44701T), isolated from a smear-ripened cheese.</title>
        <authorList>
            <consortium name="US DOE Joint Genome Institute (JGI-PGF)"/>
            <person name="Walter F."/>
            <person name="Albersmeier A."/>
            <person name="Kalinowski J."/>
            <person name="Ruckert C."/>
        </authorList>
    </citation>
    <scope>NUCLEOTIDE SEQUENCE</scope>
    <source>
        <strain evidence="1">KCTC 12710</strain>
    </source>
</reference>
<evidence type="ECO:0000313" key="1">
    <source>
        <dbReference type="EMBL" id="GGZ70453.1"/>
    </source>
</evidence>
<proteinExistence type="predicted"/>
<sequence length="81" mass="9527">MTGLDKHHLPSKVIGISVGRNRERAEEIVTKFYKELCVRFNIVYQNRNTIVLDEYMCEGYQKYNDEIFEISNESIAQYGFA</sequence>
<gene>
    <name evidence="1" type="ORF">GCM10007028_04480</name>
</gene>
<reference evidence="1" key="2">
    <citation type="submission" date="2020-09" db="EMBL/GenBank/DDBJ databases">
        <authorList>
            <person name="Sun Q."/>
            <person name="Kim S."/>
        </authorList>
    </citation>
    <scope>NUCLEOTIDE SEQUENCE</scope>
    <source>
        <strain evidence="1">KCTC 12710</strain>
    </source>
</reference>
<evidence type="ECO:0000313" key="2">
    <source>
        <dbReference type="Proteomes" id="UP000636004"/>
    </source>
</evidence>
<protein>
    <submittedName>
        <fullName evidence="1">Uncharacterized protein</fullName>
    </submittedName>
</protein>
<name>A0A918V5H9_9FLAO</name>
<comment type="caution">
    <text evidence="1">The sequence shown here is derived from an EMBL/GenBank/DDBJ whole genome shotgun (WGS) entry which is preliminary data.</text>
</comment>
<organism evidence="1 2">
    <name type="scientific">Algibacter mikhailovii</name>
    <dbReference type="NCBI Taxonomy" id="425498"/>
    <lineage>
        <taxon>Bacteria</taxon>
        <taxon>Pseudomonadati</taxon>
        <taxon>Bacteroidota</taxon>
        <taxon>Flavobacteriia</taxon>
        <taxon>Flavobacteriales</taxon>
        <taxon>Flavobacteriaceae</taxon>
        <taxon>Algibacter</taxon>
    </lineage>
</organism>
<dbReference type="Gene3D" id="3.40.50.1100">
    <property type="match status" value="1"/>
</dbReference>
<keyword evidence="2" id="KW-1185">Reference proteome</keyword>